<feature type="transmembrane region" description="Helical" evidence="1">
    <location>
        <begin position="127"/>
        <end position="145"/>
    </location>
</feature>
<evidence type="ECO:0000256" key="1">
    <source>
        <dbReference type="SAM" id="Phobius"/>
    </source>
</evidence>
<keyword evidence="3" id="KW-0645">Protease</keyword>
<keyword evidence="4" id="KW-1185">Reference proteome</keyword>
<keyword evidence="1" id="KW-1133">Transmembrane helix</keyword>
<dbReference type="Pfam" id="PF02517">
    <property type="entry name" value="Rce1-like"/>
    <property type="match status" value="1"/>
</dbReference>
<evidence type="ECO:0000313" key="4">
    <source>
        <dbReference type="Proteomes" id="UP001217500"/>
    </source>
</evidence>
<feature type="transmembrane region" description="Helical" evidence="1">
    <location>
        <begin position="85"/>
        <end position="107"/>
    </location>
</feature>
<keyword evidence="1" id="KW-0472">Membrane</keyword>
<sequence length="239" mass="26030">MENNSPGSQSLPRATGHFDIGALLDLIIILAVLVTVKWALSPHTQLFAGAGSTTSAMIVGTLLLRRRGLRWADLGFRRPESWLKTLGLAVLVFGIYIVALSAMQGVADHFFEDVGTSGRFDHVEGNLVAYLILMGVIWTHAAFFEELIYRAFFINRLGTALGGSRVALLVAVVLSGSFFGYRHLVYQGMHGALMTGAVGVAFGLVYLWFGRRNMWPLIIAHGAVDTIGITARFLGMMDD</sequence>
<dbReference type="RefSeq" id="WP_289504948.1">
    <property type="nucleotide sequence ID" value="NZ_CP116805.1"/>
</dbReference>
<dbReference type="GO" id="GO:0008237">
    <property type="term" value="F:metallopeptidase activity"/>
    <property type="evidence" value="ECO:0007669"/>
    <property type="project" value="UniProtKB-KW"/>
</dbReference>
<feature type="transmembrane region" description="Helical" evidence="1">
    <location>
        <begin position="20"/>
        <end position="40"/>
    </location>
</feature>
<feature type="transmembrane region" description="Helical" evidence="1">
    <location>
        <begin position="166"/>
        <end position="184"/>
    </location>
</feature>
<dbReference type="InterPro" id="IPR003675">
    <property type="entry name" value="Rce1/LyrA-like_dom"/>
</dbReference>
<feature type="domain" description="CAAX prenyl protease 2/Lysostaphin resistance protein A-like" evidence="2">
    <location>
        <begin position="130"/>
        <end position="226"/>
    </location>
</feature>
<reference evidence="3" key="1">
    <citation type="submission" date="2023-01" db="EMBL/GenBank/DDBJ databases">
        <title>The genome sequence of Kordiimonadaceae bacterium 6D33.</title>
        <authorList>
            <person name="Liu Y."/>
        </authorList>
    </citation>
    <scope>NUCLEOTIDE SEQUENCE</scope>
    <source>
        <strain evidence="3">6D33</strain>
    </source>
</reference>
<keyword evidence="3" id="KW-0378">Hydrolase</keyword>
<keyword evidence="3" id="KW-0482">Metalloprotease</keyword>
<evidence type="ECO:0000313" key="3">
    <source>
        <dbReference type="EMBL" id="WCL55174.1"/>
    </source>
</evidence>
<keyword evidence="1" id="KW-0812">Transmembrane</keyword>
<dbReference type="GO" id="GO:0080120">
    <property type="term" value="P:CAAX-box protein maturation"/>
    <property type="evidence" value="ECO:0007669"/>
    <property type="project" value="UniProtKB-ARBA"/>
</dbReference>
<name>A0AAE9XS60_9PROT</name>
<gene>
    <name evidence="3" type="ORF">PH603_05300</name>
</gene>
<feature type="transmembrane region" description="Helical" evidence="1">
    <location>
        <begin position="46"/>
        <end position="64"/>
    </location>
</feature>
<feature type="transmembrane region" description="Helical" evidence="1">
    <location>
        <begin position="190"/>
        <end position="209"/>
    </location>
</feature>
<accession>A0AAE9XS60</accession>
<dbReference type="GO" id="GO:0004175">
    <property type="term" value="F:endopeptidase activity"/>
    <property type="evidence" value="ECO:0007669"/>
    <property type="project" value="UniProtKB-ARBA"/>
</dbReference>
<evidence type="ECO:0000259" key="2">
    <source>
        <dbReference type="Pfam" id="PF02517"/>
    </source>
</evidence>
<protein>
    <submittedName>
        <fullName evidence="3">CPBP family intramembrane metalloprotease</fullName>
    </submittedName>
</protein>
<dbReference type="Proteomes" id="UP001217500">
    <property type="component" value="Chromosome"/>
</dbReference>
<dbReference type="AlphaFoldDB" id="A0AAE9XS60"/>
<organism evidence="3 4">
    <name type="scientific">Gimibacter soli</name>
    <dbReference type="NCBI Taxonomy" id="3024400"/>
    <lineage>
        <taxon>Bacteria</taxon>
        <taxon>Pseudomonadati</taxon>
        <taxon>Pseudomonadota</taxon>
        <taxon>Alphaproteobacteria</taxon>
        <taxon>Kordiimonadales</taxon>
        <taxon>Temperatibacteraceae</taxon>
        <taxon>Gimibacter</taxon>
    </lineage>
</organism>
<dbReference type="EMBL" id="CP116805">
    <property type="protein sequence ID" value="WCL55174.1"/>
    <property type="molecule type" value="Genomic_DNA"/>
</dbReference>
<proteinExistence type="predicted"/>
<dbReference type="KEGG" id="gso:PH603_05300"/>